<protein>
    <recommendedName>
        <fullName evidence="10">Peptidyl-prolyl cis-trans isomerase</fullName>
        <ecNumber evidence="10">5.2.1.8</ecNumber>
    </recommendedName>
</protein>
<comment type="caution">
    <text evidence="13">The sequence shown here is derived from an EMBL/GenBank/DDBJ whole genome shotgun (WGS) entry which is preliminary data.</text>
</comment>
<comment type="similarity">
    <text evidence="3 10">Belongs to the FKBP-type PPIase family.</text>
</comment>
<evidence type="ECO:0000313" key="14">
    <source>
        <dbReference type="Proteomes" id="UP000321046"/>
    </source>
</evidence>
<dbReference type="Pfam" id="PF00254">
    <property type="entry name" value="FKBP_C"/>
    <property type="match status" value="1"/>
</dbReference>
<comment type="subcellular location">
    <subcellularLocation>
        <location evidence="2">Cytoplasm</location>
    </subcellularLocation>
</comment>
<evidence type="ECO:0000256" key="9">
    <source>
        <dbReference type="PROSITE-ProRule" id="PRU00277"/>
    </source>
</evidence>
<dbReference type="EMBL" id="VOSL01000032">
    <property type="protein sequence ID" value="TXD39582.1"/>
    <property type="molecule type" value="Genomic_DNA"/>
</dbReference>
<dbReference type="PANTHER" id="PTHR47861:SF3">
    <property type="entry name" value="FKBP-TYPE PEPTIDYL-PROLYL CIS-TRANS ISOMERASE SLYD"/>
    <property type="match status" value="1"/>
</dbReference>
<dbReference type="Gene3D" id="3.10.50.40">
    <property type="match status" value="1"/>
</dbReference>
<comment type="function">
    <text evidence="8">Also involved in hydrogenase metallocenter assembly, probably by participating in the nickel insertion step. This function in hydrogenase biosynthesis requires chaperone activity and the presence of the metal-binding domain, but not PPIase activity.</text>
</comment>
<gene>
    <name evidence="13" type="ORF">FRC96_06915</name>
    <name evidence="12" type="ORF">FRC98_17255</name>
</gene>
<evidence type="ECO:0000313" key="13">
    <source>
        <dbReference type="EMBL" id="TXD39582.1"/>
    </source>
</evidence>
<dbReference type="GO" id="GO:0042026">
    <property type="term" value="P:protein refolding"/>
    <property type="evidence" value="ECO:0007669"/>
    <property type="project" value="UniProtKB-ARBA"/>
</dbReference>
<evidence type="ECO:0000256" key="8">
    <source>
        <dbReference type="ARBA" id="ARBA00037071"/>
    </source>
</evidence>
<dbReference type="Proteomes" id="UP000321046">
    <property type="component" value="Unassembled WGS sequence"/>
</dbReference>
<reference evidence="12 15" key="2">
    <citation type="submission" date="2019-08" db="EMBL/GenBank/DDBJ databases">
        <title>Bradymonadales sp. TMQ4.</title>
        <authorList>
            <person name="Liang Q."/>
        </authorList>
    </citation>
    <scope>NUCLEOTIDE SEQUENCE [LARGE SCALE GENOMIC DNA]</scope>
    <source>
        <strain evidence="12 15">TMQ4</strain>
    </source>
</reference>
<keyword evidence="15" id="KW-1185">Reference proteome</keyword>
<dbReference type="GO" id="GO:0003755">
    <property type="term" value="F:peptidyl-prolyl cis-trans isomerase activity"/>
    <property type="evidence" value="ECO:0007669"/>
    <property type="project" value="UniProtKB-UniRule"/>
</dbReference>
<proteinExistence type="inferred from homology"/>
<evidence type="ECO:0000256" key="2">
    <source>
        <dbReference type="ARBA" id="ARBA00004496"/>
    </source>
</evidence>
<name>A0A5C6XC99_9DELT</name>
<sequence length="167" mass="17815">MSDLNAVVADDKVVIFHYTLTDKEGEVLDSSEGQEPMAYLHGAGNIVPGLESQMTGKKVGDAFKAEVAPAEGYGEKQGPGPQPVERSAFPPGAEIHEGMMFAAQMPDGSQMPLWVVGIEGDKIMVDNNHPLAGETLFFDVKIEGIRDANASELDHGHPHGIDGTHSH</sequence>
<evidence type="ECO:0000256" key="6">
    <source>
        <dbReference type="ARBA" id="ARBA00023186"/>
    </source>
</evidence>
<organism evidence="13 14">
    <name type="scientific">Lujinxingia vulgaris</name>
    <dbReference type="NCBI Taxonomy" id="2600176"/>
    <lineage>
        <taxon>Bacteria</taxon>
        <taxon>Deltaproteobacteria</taxon>
        <taxon>Bradymonadales</taxon>
        <taxon>Lujinxingiaceae</taxon>
        <taxon>Lujinxingia</taxon>
    </lineage>
</organism>
<evidence type="ECO:0000256" key="5">
    <source>
        <dbReference type="ARBA" id="ARBA00023110"/>
    </source>
</evidence>
<keyword evidence="4" id="KW-0963">Cytoplasm</keyword>
<accession>A0A5C6XC99</accession>
<evidence type="ECO:0000259" key="11">
    <source>
        <dbReference type="PROSITE" id="PS50059"/>
    </source>
</evidence>
<evidence type="ECO:0000256" key="1">
    <source>
        <dbReference type="ARBA" id="ARBA00000971"/>
    </source>
</evidence>
<dbReference type="OrthoDB" id="9808891at2"/>
<evidence type="ECO:0000256" key="10">
    <source>
        <dbReference type="RuleBase" id="RU003915"/>
    </source>
</evidence>
<dbReference type="RefSeq" id="WP_146973776.1">
    <property type="nucleotide sequence ID" value="NZ_VOSL01000032.1"/>
</dbReference>
<reference evidence="13 14" key="1">
    <citation type="submission" date="2019-08" db="EMBL/GenBank/DDBJ databases">
        <title>Bradymonadales sp. TMQ2.</title>
        <authorList>
            <person name="Liang Q."/>
        </authorList>
    </citation>
    <scope>NUCLEOTIDE SEQUENCE [LARGE SCALE GENOMIC DNA]</scope>
    <source>
        <strain evidence="13 14">TMQ2</strain>
    </source>
</reference>
<keyword evidence="6" id="KW-0143">Chaperone</keyword>
<dbReference type="EC" id="5.2.1.8" evidence="10"/>
<dbReference type="InterPro" id="IPR046357">
    <property type="entry name" value="PPIase_dom_sf"/>
</dbReference>
<evidence type="ECO:0000313" key="15">
    <source>
        <dbReference type="Proteomes" id="UP000321412"/>
    </source>
</evidence>
<keyword evidence="7 9" id="KW-0413">Isomerase</keyword>
<dbReference type="Proteomes" id="UP000321412">
    <property type="component" value="Unassembled WGS sequence"/>
</dbReference>
<dbReference type="EMBL" id="VOSM01000010">
    <property type="protein sequence ID" value="TXD35213.1"/>
    <property type="molecule type" value="Genomic_DNA"/>
</dbReference>
<dbReference type="SUPFAM" id="SSF54534">
    <property type="entry name" value="FKBP-like"/>
    <property type="match status" value="1"/>
</dbReference>
<feature type="domain" description="PPIase FKBP-type" evidence="11">
    <location>
        <begin position="11"/>
        <end position="95"/>
    </location>
</feature>
<accession>A0A5C6XCV1</accession>
<dbReference type="InterPro" id="IPR001179">
    <property type="entry name" value="PPIase_FKBP_dom"/>
</dbReference>
<evidence type="ECO:0000313" key="12">
    <source>
        <dbReference type="EMBL" id="TXD35213.1"/>
    </source>
</evidence>
<keyword evidence="5 9" id="KW-0697">Rotamase</keyword>
<evidence type="ECO:0000256" key="4">
    <source>
        <dbReference type="ARBA" id="ARBA00022490"/>
    </source>
</evidence>
<evidence type="ECO:0000256" key="7">
    <source>
        <dbReference type="ARBA" id="ARBA00023235"/>
    </source>
</evidence>
<comment type="catalytic activity">
    <reaction evidence="1 9 10">
        <text>[protein]-peptidylproline (omega=180) = [protein]-peptidylproline (omega=0)</text>
        <dbReference type="Rhea" id="RHEA:16237"/>
        <dbReference type="Rhea" id="RHEA-COMP:10747"/>
        <dbReference type="Rhea" id="RHEA-COMP:10748"/>
        <dbReference type="ChEBI" id="CHEBI:83833"/>
        <dbReference type="ChEBI" id="CHEBI:83834"/>
        <dbReference type="EC" id="5.2.1.8"/>
    </reaction>
</comment>
<dbReference type="AlphaFoldDB" id="A0A5C6XC99"/>
<evidence type="ECO:0000256" key="3">
    <source>
        <dbReference type="ARBA" id="ARBA00006577"/>
    </source>
</evidence>
<dbReference type="PROSITE" id="PS50059">
    <property type="entry name" value="FKBP_PPIASE"/>
    <property type="match status" value="1"/>
</dbReference>
<dbReference type="PANTHER" id="PTHR47861">
    <property type="entry name" value="FKBP-TYPE PEPTIDYL-PROLYL CIS-TRANS ISOMERASE SLYD"/>
    <property type="match status" value="1"/>
</dbReference>
<dbReference type="GO" id="GO:0005737">
    <property type="term" value="C:cytoplasm"/>
    <property type="evidence" value="ECO:0007669"/>
    <property type="project" value="UniProtKB-SubCell"/>
</dbReference>